<dbReference type="RefSeq" id="WP_273234832.1">
    <property type="nucleotide sequence ID" value="NZ_QFOH01000039.1"/>
</dbReference>
<protein>
    <submittedName>
        <fullName evidence="2">Uncharacterized protein</fullName>
    </submittedName>
</protein>
<organism evidence="2 3">
    <name type="scientific">Pseudomonas kuykendallii</name>
    <dbReference type="NCBI Taxonomy" id="1007099"/>
    <lineage>
        <taxon>Bacteria</taxon>
        <taxon>Pseudomonadati</taxon>
        <taxon>Pseudomonadota</taxon>
        <taxon>Gammaproteobacteria</taxon>
        <taxon>Pseudomonadales</taxon>
        <taxon>Pseudomonadaceae</taxon>
        <taxon>Pseudomonas</taxon>
    </lineage>
</organism>
<gene>
    <name evidence="2" type="ORF">DI599_20695</name>
</gene>
<sequence>MFCLIKRILNGELIWWGVAVFQKMKRYFSMVIQRRRQLTPPTCRERPSRLPRRVVSDGRSSPLPKHPPNHPKVQL</sequence>
<reference evidence="2 3" key="1">
    <citation type="submission" date="2017-08" db="EMBL/GenBank/DDBJ databases">
        <title>Infants hospitalized years apart are colonized by the same room-sourced microbial strains.</title>
        <authorList>
            <person name="Brooks B."/>
            <person name="Olm M.R."/>
            <person name="Firek B.A."/>
            <person name="Baker R."/>
            <person name="Thomas B.C."/>
            <person name="Morowitz M.J."/>
            <person name="Banfield J.F."/>
        </authorList>
    </citation>
    <scope>NUCLEOTIDE SEQUENCE [LARGE SCALE GENOMIC DNA]</scope>
    <source>
        <strain evidence="2">S2_009_000_R2_77</strain>
    </source>
</reference>
<evidence type="ECO:0000313" key="3">
    <source>
        <dbReference type="Proteomes" id="UP000249198"/>
    </source>
</evidence>
<evidence type="ECO:0000256" key="1">
    <source>
        <dbReference type="SAM" id="MobiDB-lite"/>
    </source>
</evidence>
<dbReference type="Proteomes" id="UP000249198">
    <property type="component" value="Unassembled WGS sequence"/>
</dbReference>
<dbReference type="AlphaFoldDB" id="A0A2W5EUG8"/>
<dbReference type="EMBL" id="QFOH01000039">
    <property type="protein sequence ID" value="PZP20969.1"/>
    <property type="molecule type" value="Genomic_DNA"/>
</dbReference>
<name>A0A2W5EUG8_9PSED</name>
<feature type="region of interest" description="Disordered" evidence="1">
    <location>
        <begin position="38"/>
        <end position="75"/>
    </location>
</feature>
<accession>A0A2W5EUG8</accession>
<evidence type="ECO:0000313" key="2">
    <source>
        <dbReference type="EMBL" id="PZP20969.1"/>
    </source>
</evidence>
<comment type="caution">
    <text evidence="2">The sequence shown here is derived from an EMBL/GenBank/DDBJ whole genome shotgun (WGS) entry which is preliminary data.</text>
</comment>
<proteinExistence type="predicted"/>